<keyword evidence="1" id="KW-0175">Coiled coil</keyword>
<gene>
    <name evidence="2" type="ORF">QYE76_041928</name>
</gene>
<sequence>MSITLGAATKLLDDMMINYSEWHTERAPQGKKVNSVEETSSLSDKIDVIMSMLVNGRSNVDPNNVPLASLVAQEENVDVNFIKNNNFNNNAYRNNSGNNYRPYPSANGNGYGNSYGNSYNNNRSVPPGLEAMLKEFISTQTAFNKSVEEKLDKIDIIASRVDRLASDVDLLKLKVMPNEDIDNKITTTANAIQVIINENIRLMAELRARWDREENEKLAKENNVAKVWTITTTSNDNDSHVAAPPTINGKIIGVGNVSTPSAKHTKLPEIAKTAETACDKTAEIFSNLGDNDPIAVAHNDLDFDDCHISEVIKFLQKLAKSPNASAINLAFTKHITNALIKAREEKLKLEASIPRKLEDGWEPIIKMKFNDFECNALCDLGASISVMPKKIYDMLDLPPLKNCYLDVNLADNVKKKPLGRIDNVRITVNNNLVPVDFVVLDIECNASCPIVLGRPFLRTVGAVIDMKEGSTLAPESLVLRRITFRHHQPSTCFLAPPGSIKPWFLSEGKLATVRIIPSSWGSQRTCTSSRITRDHPIYATVDAVADFADQFTRLESENAHLRKTIKTSADHVLEANRLATDAHNENTLLKDELKKLKQKVKDDQDAKRAADMIIDHPKLRRTPCPMPHLPRIQRPSSWTFAKDQGSIVEAILDDFPEDEVGQDPR</sequence>
<evidence type="ECO:0008006" key="4">
    <source>
        <dbReference type="Google" id="ProtNLM"/>
    </source>
</evidence>
<dbReference type="Pfam" id="PF13650">
    <property type="entry name" value="Asp_protease_2"/>
    <property type="match status" value="1"/>
</dbReference>
<organism evidence="2 3">
    <name type="scientific">Lolium multiflorum</name>
    <name type="common">Italian ryegrass</name>
    <name type="synonym">Lolium perenne subsp. multiflorum</name>
    <dbReference type="NCBI Taxonomy" id="4521"/>
    <lineage>
        <taxon>Eukaryota</taxon>
        <taxon>Viridiplantae</taxon>
        <taxon>Streptophyta</taxon>
        <taxon>Embryophyta</taxon>
        <taxon>Tracheophyta</taxon>
        <taxon>Spermatophyta</taxon>
        <taxon>Magnoliopsida</taxon>
        <taxon>Liliopsida</taxon>
        <taxon>Poales</taxon>
        <taxon>Poaceae</taxon>
        <taxon>BOP clade</taxon>
        <taxon>Pooideae</taxon>
        <taxon>Poodae</taxon>
        <taxon>Poeae</taxon>
        <taxon>Poeae Chloroplast Group 2 (Poeae type)</taxon>
        <taxon>Loliodinae</taxon>
        <taxon>Loliinae</taxon>
        <taxon>Lolium</taxon>
    </lineage>
</organism>
<name>A0AAD8TDX1_LOLMU</name>
<dbReference type="PANTHER" id="PTHR33067">
    <property type="entry name" value="RNA-DIRECTED DNA POLYMERASE-RELATED"/>
    <property type="match status" value="1"/>
</dbReference>
<dbReference type="InterPro" id="IPR021109">
    <property type="entry name" value="Peptidase_aspartic_dom_sf"/>
</dbReference>
<feature type="coiled-coil region" evidence="1">
    <location>
        <begin position="579"/>
        <end position="606"/>
    </location>
</feature>
<protein>
    <recommendedName>
        <fullName evidence="4">Reverse transcriptase domain-containing protein</fullName>
    </recommendedName>
</protein>
<evidence type="ECO:0000313" key="3">
    <source>
        <dbReference type="Proteomes" id="UP001231189"/>
    </source>
</evidence>
<keyword evidence="3" id="KW-1185">Reference proteome</keyword>
<accession>A0AAD8TDX1</accession>
<proteinExistence type="predicted"/>
<dbReference type="Gene3D" id="2.40.70.10">
    <property type="entry name" value="Acid Proteases"/>
    <property type="match status" value="1"/>
</dbReference>
<dbReference type="PANTHER" id="PTHR33067:SF31">
    <property type="entry name" value="RNA-DIRECTED DNA POLYMERASE"/>
    <property type="match status" value="1"/>
</dbReference>
<evidence type="ECO:0000313" key="2">
    <source>
        <dbReference type="EMBL" id="KAK1681080.1"/>
    </source>
</evidence>
<comment type="caution">
    <text evidence="2">The sequence shown here is derived from an EMBL/GenBank/DDBJ whole genome shotgun (WGS) entry which is preliminary data.</text>
</comment>
<evidence type="ECO:0000256" key="1">
    <source>
        <dbReference type="SAM" id="Coils"/>
    </source>
</evidence>
<dbReference type="SUPFAM" id="SSF50630">
    <property type="entry name" value="Acid proteases"/>
    <property type="match status" value="1"/>
</dbReference>
<dbReference type="Proteomes" id="UP001231189">
    <property type="component" value="Unassembled WGS sequence"/>
</dbReference>
<dbReference type="EMBL" id="JAUUTY010000002">
    <property type="protein sequence ID" value="KAK1681080.1"/>
    <property type="molecule type" value="Genomic_DNA"/>
</dbReference>
<dbReference type="AlphaFoldDB" id="A0AAD8TDX1"/>
<reference evidence="2" key="1">
    <citation type="submission" date="2023-07" db="EMBL/GenBank/DDBJ databases">
        <title>A chromosome-level genome assembly of Lolium multiflorum.</title>
        <authorList>
            <person name="Chen Y."/>
            <person name="Copetti D."/>
            <person name="Kolliker R."/>
            <person name="Studer B."/>
        </authorList>
    </citation>
    <scope>NUCLEOTIDE SEQUENCE</scope>
    <source>
        <strain evidence="2">02402/16</strain>
        <tissue evidence="2">Leaf</tissue>
    </source>
</reference>
<dbReference type="CDD" id="cd00303">
    <property type="entry name" value="retropepsin_like"/>
    <property type="match status" value="1"/>
</dbReference>